<dbReference type="AlphaFoldDB" id="A0AAE5CCN3"/>
<feature type="region of interest" description="Disordered" evidence="1">
    <location>
        <begin position="75"/>
        <end position="101"/>
    </location>
</feature>
<keyword evidence="2" id="KW-0812">Transmembrane</keyword>
<accession>A0AAE5CCN3</accession>
<protein>
    <submittedName>
        <fullName evidence="3">Uncharacterized protein</fullName>
    </submittedName>
</protein>
<name>A0AAE5CCN3_9BACT</name>
<feature type="non-terminal residue" evidence="3">
    <location>
        <position position="194"/>
    </location>
</feature>
<feature type="transmembrane region" description="Helical" evidence="2">
    <location>
        <begin position="47"/>
        <end position="69"/>
    </location>
</feature>
<dbReference type="Proteomes" id="UP000702544">
    <property type="component" value="Unassembled WGS sequence"/>
</dbReference>
<evidence type="ECO:0000313" key="4">
    <source>
        <dbReference type="Proteomes" id="UP000702544"/>
    </source>
</evidence>
<reference evidence="3 4" key="1">
    <citation type="submission" date="2020-01" db="EMBL/GenBank/DDBJ databases">
        <title>Genomes assembled from Gulf of Kutch pelagic sediment metagenomes.</title>
        <authorList>
            <person name="Chandrashekar M."/>
            <person name="Mahajan M.S."/>
            <person name="Dave K.J."/>
            <person name="Vatsa P."/>
            <person name="Nathani N.M."/>
        </authorList>
    </citation>
    <scope>NUCLEOTIDE SEQUENCE [LARGE SCALE GENOMIC DNA]</scope>
    <source>
        <strain evidence="3">KS3-K002</strain>
    </source>
</reference>
<evidence type="ECO:0000256" key="2">
    <source>
        <dbReference type="SAM" id="Phobius"/>
    </source>
</evidence>
<keyword evidence="2" id="KW-1133">Transmembrane helix</keyword>
<evidence type="ECO:0000256" key="1">
    <source>
        <dbReference type="SAM" id="MobiDB-lite"/>
    </source>
</evidence>
<dbReference type="EMBL" id="JAACAK010000098">
    <property type="protein sequence ID" value="NIR75885.1"/>
    <property type="molecule type" value="Genomic_DNA"/>
</dbReference>
<evidence type="ECO:0000313" key="3">
    <source>
        <dbReference type="EMBL" id="NIR75885.1"/>
    </source>
</evidence>
<feature type="transmembrane region" description="Helical" evidence="2">
    <location>
        <begin position="113"/>
        <end position="133"/>
    </location>
</feature>
<proteinExistence type="predicted"/>
<organism evidence="3 4">
    <name type="scientific">Candidatus Kutchimonas denitrificans</name>
    <dbReference type="NCBI Taxonomy" id="3056748"/>
    <lineage>
        <taxon>Bacteria</taxon>
        <taxon>Pseudomonadati</taxon>
        <taxon>Gemmatimonadota</taxon>
        <taxon>Gemmatimonadia</taxon>
        <taxon>Candidatus Palauibacterales</taxon>
        <taxon>Candidatus Palauibacteraceae</taxon>
        <taxon>Candidatus Kutchimonas</taxon>
    </lineage>
</organism>
<gene>
    <name evidence="3" type="ORF">GWO12_12355</name>
</gene>
<feature type="transmembrane region" description="Helical" evidence="2">
    <location>
        <begin position="16"/>
        <end position="35"/>
    </location>
</feature>
<keyword evidence="2" id="KW-0472">Membrane</keyword>
<comment type="caution">
    <text evidence="3">The sequence shown here is derived from an EMBL/GenBank/DDBJ whole genome shotgun (WGS) entry which is preliminary data.</text>
</comment>
<sequence length="194" mass="20902">MAPRLKQVILEIHRRSLWQVLTIYVGASWFVLEVTDQVIERFLLPEWVYGGAVILLLIGLPIVLATAFVREEVQASPRPEPTGPSPSGGDGSGAARSEASPGLKGKLFTWPKAIMGGVLAFTALGIVSAFIVLRGTARVTEAYGAAGESFGEREWIVVAEFEASEGEEDIALAAREALTIDLSQSQYVNVFGRD</sequence>